<organism evidence="1 2">
    <name type="scientific">Rothia santali</name>
    <dbReference type="NCBI Taxonomy" id="2949643"/>
    <lineage>
        <taxon>Bacteria</taxon>
        <taxon>Bacillati</taxon>
        <taxon>Actinomycetota</taxon>
        <taxon>Actinomycetes</taxon>
        <taxon>Micrococcales</taxon>
        <taxon>Micrococcaceae</taxon>
        <taxon>Rothia</taxon>
    </lineage>
</organism>
<evidence type="ECO:0000313" key="1">
    <source>
        <dbReference type="EMBL" id="MCP3425508.1"/>
    </source>
</evidence>
<protein>
    <submittedName>
        <fullName evidence="1">RES domain-containing protein</fullName>
    </submittedName>
</protein>
<reference evidence="1" key="1">
    <citation type="submission" date="2022-06" db="EMBL/GenBank/DDBJ databases">
        <title>Rothia sp. isolated from sandalwood seedling.</title>
        <authorList>
            <person name="Tuikhar N."/>
            <person name="Kirdat K."/>
            <person name="Thorat V."/>
            <person name="Swetha P."/>
            <person name="Padma S."/>
            <person name="Sundararaj R."/>
            <person name="Yadav A."/>
        </authorList>
    </citation>
    <scope>NUCLEOTIDE SEQUENCE</scope>
    <source>
        <strain evidence="1">AR01</strain>
    </source>
</reference>
<gene>
    <name evidence="1" type="ORF">NBM05_05625</name>
</gene>
<name>A0A9X2HIL2_9MICC</name>
<keyword evidence="2" id="KW-1185">Reference proteome</keyword>
<proteinExistence type="predicted"/>
<dbReference type="RefSeq" id="WP_254165756.1">
    <property type="nucleotide sequence ID" value="NZ_JANAFB010000010.1"/>
</dbReference>
<accession>A0A9X2HIL2</accession>
<dbReference type="EMBL" id="JANAFB010000010">
    <property type="protein sequence ID" value="MCP3425508.1"/>
    <property type="molecule type" value="Genomic_DNA"/>
</dbReference>
<dbReference type="AlphaFoldDB" id="A0A9X2HIL2"/>
<sequence>MRFRELARHPVWRVGYRPDPWSWPDWRWAGPSGRFNGRWDALDPGLYRTLYAGDSLFSCLVEVLAPFRPDPELAGEMGLIVDDEPTMSRSSPSGTLDLAAWLSPRQASTARLSGTYCRVTDSTSVAALYGRFSPRARLYGLPDFDASALKIAEPRLLTQEISQHLWEAKNEDEGHLCDGVEFSSRHGDDLLLWAVYERPGDPEVSPYVVSPQQVALGRDHPELRRALALLGITAA</sequence>
<evidence type="ECO:0000313" key="2">
    <source>
        <dbReference type="Proteomes" id="UP001139502"/>
    </source>
</evidence>
<comment type="caution">
    <text evidence="1">The sequence shown here is derived from an EMBL/GenBank/DDBJ whole genome shotgun (WGS) entry which is preliminary data.</text>
</comment>
<dbReference type="Proteomes" id="UP001139502">
    <property type="component" value="Unassembled WGS sequence"/>
</dbReference>